<dbReference type="GO" id="GO:0008967">
    <property type="term" value="F:phosphoglycolate phosphatase activity"/>
    <property type="evidence" value="ECO:0007669"/>
    <property type="project" value="TreeGrafter"/>
</dbReference>
<dbReference type="OrthoDB" id="4547358at2"/>
<dbReference type="RefSeq" id="WP_132875777.1">
    <property type="nucleotide sequence ID" value="NZ_SLXQ01000001.1"/>
</dbReference>
<sequence length="220" mass="23171">MNGSTAQELLARTHALLLDFDGPVCSVFAGIPANTVAEQLRVVLADEGHAQLPAAVRATSDPFDVFRYAATLGQAEARYVEAAFTAHELEAITTAEPTPGAHDLIHSWHQSGRPLAIVSNNSTQAVRTYLDLHALAHQINYVSARTSSDVALLKPDPHLINQAVTALDVEPEACTLIGDSLTDIEAAHAARTAILGYANKPHKTGPMGDAGAQAVITTLG</sequence>
<dbReference type="InterPro" id="IPR023198">
    <property type="entry name" value="PGP-like_dom2"/>
</dbReference>
<dbReference type="InterPro" id="IPR041492">
    <property type="entry name" value="HAD_2"/>
</dbReference>
<accession>A0A4R2R5L1</accession>
<proteinExistence type="predicted"/>
<dbReference type="InterPro" id="IPR036412">
    <property type="entry name" value="HAD-like_sf"/>
</dbReference>
<dbReference type="InterPro" id="IPR050155">
    <property type="entry name" value="HAD-like_hydrolase_sf"/>
</dbReference>
<dbReference type="EMBL" id="SLXQ01000001">
    <property type="protein sequence ID" value="TCP57284.1"/>
    <property type="molecule type" value="Genomic_DNA"/>
</dbReference>
<comment type="caution">
    <text evidence="1">The sequence shown here is derived from an EMBL/GenBank/DDBJ whole genome shotgun (WGS) entry which is preliminary data.</text>
</comment>
<dbReference type="NCBIfam" id="TIGR01549">
    <property type="entry name" value="HAD-SF-IA-v1"/>
    <property type="match status" value="1"/>
</dbReference>
<evidence type="ECO:0000313" key="2">
    <source>
        <dbReference type="Proteomes" id="UP000294911"/>
    </source>
</evidence>
<dbReference type="CDD" id="cd07505">
    <property type="entry name" value="HAD_BPGM-like"/>
    <property type="match status" value="1"/>
</dbReference>
<dbReference type="InterPro" id="IPR006439">
    <property type="entry name" value="HAD-SF_hydro_IA"/>
</dbReference>
<keyword evidence="1" id="KW-0378">Hydrolase</keyword>
<dbReference type="PANTHER" id="PTHR43434:SF1">
    <property type="entry name" value="PHOSPHOGLYCOLATE PHOSPHATASE"/>
    <property type="match status" value="1"/>
</dbReference>
<dbReference type="GO" id="GO:0005829">
    <property type="term" value="C:cytosol"/>
    <property type="evidence" value="ECO:0007669"/>
    <property type="project" value="TreeGrafter"/>
</dbReference>
<dbReference type="SUPFAM" id="SSF56784">
    <property type="entry name" value="HAD-like"/>
    <property type="match status" value="1"/>
</dbReference>
<gene>
    <name evidence="1" type="ORF">EV191_1011238</name>
</gene>
<dbReference type="PANTHER" id="PTHR43434">
    <property type="entry name" value="PHOSPHOGLYCOLATE PHOSPHATASE"/>
    <property type="match status" value="1"/>
</dbReference>
<dbReference type="Gene3D" id="3.40.50.1000">
    <property type="entry name" value="HAD superfamily/HAD-like"/>
    <property type="match status" value="1"/>
</dbReference>
<dbReference type="InterPro" id="IPR023214">
    <property type="entry name" value="HAD_sf"/>
</dbReference>
<organism evidence="1 2">
    <name type="scientific">Tamaricihabitans halophyticus</name>
    <dbReference type="NCBI Taxonomy" id="1262583"/>
    <lineage>
        <taxon>Bacteria</taxon>
        <taxon>Bacillati</taxon>
        <taxon>Actinomycetota</taxon>
        <taxon>Actinomycetes</taxon>
        <taxon>Pseudonocardiales</taxon>
        <taxon>Pseudonocardiaceae</taxon>
        <taxon>Tamaricihabitans</taxon>
    </lineage>
</organism>
<dbReference type="GO" id="GO:0006281">
    <property type="term" value="P:DNA repair"/>
    <property type="evidence" value="ECO:0007669"/>
    <property type="project" value="TreeGrafter"/>
</dbReference>
<dbReference type="Gene3D" id="1.10.150.240">
    <property type="entry name" value="Putative phosphatase, domain 2"/>
    <property type="match status" value="1"/>
</dbReference>
<dbReference type="NCBIfam" id="TIGR01509">
    <property type="entry name" value="HAD-SF-IA-v3"/>
    <property type="match status" value="1"/>
</dbReference>
<keyword evidence="2" id="KW-1185">Reference proteome</keyword>
<dbReference type="AlphaFoldDB" id="A0A4R2R5L1"/>
<dbReference type="Pfam" id="PF13419">
    <property type="entry name" value="HAD_2"/>
    <property type="match status" value="1"/>
</dbReference>
<evidence type="ECO:0000313" key="1">
    <source>
        <dbReference type="EMBL" id="TCP57284.1"/>
    </source>
</evidence>
<protein>
    <submittedName>
        <fullName evidence="1">HAD superfamily hydrolase (TIGR01509 family)/HAD superfamily hydrolase (TIGR01549 family)</fullName>
    </submittedName>
</protein>
<reference evidence="1 2" key="1">
    <citation type="submission" date="2019-03" db="EMBL/GenBank/DDBJ databases">
        <title>Genomic Encyclopedia of Type Strains, Phase IV (KMG-IV): sequencing the most valuable type-strain genomes for metagenomic binning, comparative biology and taxonomic classification.</title>
        <authorList>
            <person name="Goeker M."/>
        </authorList>
    </citation>
    <scope>NUCLEOTIDE SEQUENCE [LARGE SCALE GENOMIC DNA]</scope>
    <source>
        <strain evidence="1 2">DSM 45765</strain>
    </source>
</reference>
<dbReference type="Proteomes" id="UP000294911">
    <property type="component" value="Unassembled WGS sequence"/>
</dbReference>
<name>A0A4R2R5L1_9PSEU</name>